<dbReference type="CDD" id="cd03801">
    <property type="entry name" value="GT4_PimA-like"/>
    <property type="match status" value="1"/>
</dbReference>
<keyword evidence="2" id="KW-1185">Reference proteome</keyword>
<protein>
    <submittedName>
        <fullName evidence="1">Glycosyltransferase involved in cell wall bisynthesis</fullName>
    </submittedName>
</protein>
<dbReference type="Gene3D" id="3.40.50.2000">
    <property type="entry name" value="Glycogen Phosphorylase B"/>
    <property type="match status" value="2"/>
</dbReference>
<evidence type="ECO:0000313" key="2">
    <source>
        <dbReference type="Proteomes" id="UP000184040"/>
    </source>
</evidence>
<organism evidence="1 2">
    <name type="scientific">Palleronia salina</name>
    <dbReference type="NCBI Taxonomy" id="313368"/>
    <lineage>
        <taxon>Bacteria</taxon>
        <taxon>Pseudomonadati</taxon>
        <taxon>Pseudomonadota</taxon>
        <taxon>Alphaproteobacteria</taxon>
        <taxon>Rhodobacterales</taxon>
        <taxon>Roseobacteraceae</taxon>
        <taxon>Palleronia</taxon>
    </lineage>
</organism>
<sequence>MGGPLQRGHFSGAEYAAAQARIAEIAQRFSAEKLADRLGRAVRGYPSGKPSLVSEPRHVHIATHERKFLRQFVDRINGDAGVSLSWETWSSTVKPDGRPMVPAKADTVFCEWCCQNAVWHSNNKRPGTKLIVRLHRFEAFRDFPALVNWNNVDALIVVSDWFRDRMIERHRVDPDRIHVLPQYIDWHGLQRPKLPEARFTLGLVGINPFEHKRFDRAIAFFRALRARDDRFTLAVRSAMPWEIAWVWDRQDDTRAQFEKLFSEIYADPDLAANVRFDPAGPDMEEWYRGVGTILSSSDSEGCHTSVIEGMASGCLPVVYDWPGARSLFSPHVYADMEDAIPDVIDFADQSDLDMARNRLAQTVALHDVEIFTQTFFTL</sequence>
<dbReference type="EMBL" id="FQZA01000003">
    <property type="protein sequence ID" value="SHI81472.1"/>
    <property type="molecule type" value="Genomic_DNA"/>
</dbReference>
<gene>
    <name evidence="1" type="ORF">SAMN04488012_1032</name>
</gene>
<dbReference type="RefSeq" id="WP_073127576.1">
    <property type="nucleotide sequence ID" value="NZ_FQZA01000003.1"/>
</dbReference>
<dbReference type="STRING" id="313368.SAMN04488012_1032"/>
<dbReference type="AlphaFoldDB" id="A0A1M6E7M0"/>
<reference evidence="1 2" key="1">
    <citation type="submission" date="2016-11" db="EMBL/GenBank/DDBJ databases">
        <authorList>
            <person name="Jaros S."/>
            <person name="Januszkiewicz K."/>
            <person name="Wedrychowicz H."/>
        </authorList>
    </citation>
    <scope>NUCLEOTIDE SEQUENCE [LARGE SCALE GENOMIC DNA]</scope>
    <source>
        <strain evidence="1 2">DSM 26892</strain>
    </source>
</reference>
<accession>A0A1M6E7M0</accession>
<dbReference type="SUPFAM" id="SSF53756">
    <property type="entry name" value="UDP-Glycosyltransferase/glycogen phosphorylase"/>
    <property type="match status" value="1"/>
</dbReference>
<dbReference type="Proteomes" id="UP000184040">
    <property type="component" value="Unassembled WGS sequence"/>
</dbReference>
<keyword evidence="1" id="KW-0808">Transferase</keyword>
<evidence type="ECO:0000313" key="1">
    <source>
        <dbReference type="EMBL" id="SHI81472.1"/>
    </source>
</evidence>
<dbReference type="GO" id="GO:0016740">
    <property type="term" value="F:transferase activity"/>
    <property type="evidence" value="ECO:0007669"/>
    <property type="project" value="UniProtKB-KW"/>
</dbReference>
<proteinExistence type="predicted"/>
<name>A0A1M6E7M0_9RHOB</name>